<dbReference type="OrthoDB" id="10693466at2759"/>
<dbReference type="InterPro" id="IPR046533">
    <property type="entry name" value="DUF6598"/>
</dbReference>
<feature type="domain" description="DUF6598" evidence="1">
    <location>
        <begin position="124"/>
        <end position="187"/>
    </location>
</feature>
<proteinExistence type="predicted"/>
<dbReference type="AlphaFoldDB" id="A0A5J9UXD6"/>
<dbReference type="EMBL" id="RWGY01000011">
    <property type="protein sequence ID" value="TVU28413.1"/>
    <property type="molecule type" value="Genomic_DNA"/>
</dbReference>
<keyword evidence="3" id="KW-1185">Reference proteome</keyword>
<dbReference type="Pfam" id="PF20241">
    <property type="entry name" value="DUF6598"/>
    <property type="match status" value="2"/>
</dbReference>
<accession>A0A5J9UXD6</accession>
<feature type="non-terminal residue" evidence="2">
    <location>
        <position position="259"/>
    </location>
</feature>
<dbReference type="Gramene" id="TVU28413">
    <property type="protein sequence ID" value="TVU28413"/>
    <property type="gene ID" value="EJB05_19930"/>
</dbReference>
<evidence type="ECO:0000313" key="3">
    <source>
        <dbReference type="Proteomes" id="UP000324897"/>
    </source>
</evidence>
<dbReference type="PANTHER" id="PTHR33065">
    <property type="entry name" value="OS07G0486400 PROTEIN"/>
    <property type="match status" value="1"/>
</dbReference>
<gene>
    <name evidence="2" type="ORF">EJB05_19930</name>
</gene>
<dbReference type="Proteomes" id="UP000324897">
    <property type="component" value="Chromosome 1"/>
</dbReference>
<feature type="domain" description="DUF6598" evidence="1">
    <location>
        <begin position="56"/>
        <end position="123"/>
    </location>
</feature>
<name>A0A5J9UXD6_9POAL</name>
<reference evidence="2 3" key="1">
    <citation type="journal article" date="2019" name="Sci. Rep.">
        <title>A high-quality genome of Eragrostis curvula grass provides insights into Poaceae evolution and supports new strategies to enhance forage quality.</title>
        <authorList>
            <person name="Carballo J."/>
            <person name="Santos B.A.C.M."/>
            <person name="Zappacosta D."/>
            <person name="Garbus I."/>
            <person name="Selva J.P."/>
            <person name="Gallo C.A."/>
            <person name="Diaz A."/>
            <person name="Albertini E."/>
            <person name="Caccamo M."/>
            <person name="Echenique V."/>
        </authorList>
    </citation>
    <scope>NUCLEOTIDE SEQUENCE [LARGE SCALE GENOMIC DNA]</scope>
    <source>
        <strain evidence="3">cv. Victoria</strain>
        <tissue evidence="2">Leaf</tissue>
    </source>
</reference>
<sequence length="259" mass="29724">MDKPDIPEIEHYDTSSEEDYQVFIGPITREDYKLLRDMENDRARNKYLLQRGLTWQQKDDMLTLTGPYRALSGRESMFFEFHLKIKGEDTVDKDFSKGLLELRDTCEPDTLSLESYLSTVDVRSNFTGKIAAWTTKTEERKIILYDSEVAGTVTTLGNDGSVSLTRHVLAVPQDECLIIDVSVYGGNYNLNAVNLFQVLNRVYAVFPLITVQLPFYRSSFSASHPPLCKTKVSLNESPLSFRSQNTWQEHKMTKQKKLL</sequence>
<protein>
    <recommendedName>
        <fullName evidence="1">DUF6598 domain-containing protein</fullName>
    </recommendedName>
</protein>
<dbReference type="PANTHER" id="PTHR33065:SF163">
    <property type="entry name" value="OS05G0112700 PROTEIN"/>
    <property type="match status" value="1"/>
</dbReference>
<organism evidence="2 3">
    <name type="scientific">Eragrostis curvula</name>
    <name type="common">weeping love grass</name>
    <dbReference type="NCBI Taxonomy" id="38414"/>
    <lineage>
        <taxon>Eukaryota</taxon>
        <taxon>Viridiplantae</taxon>
        <taxon>Streptophyta</taxon>
        <taxon>Embryophyta</taxon>
        <taxon>Tracheophyta</taxon>
        <taxon>Spermatophyta</taxon>
        <taxon>Magnoliopsida</taxon>
        <taxon>Liliopsida</taxon>
        <taxon>Poales</taxon>
        <taxon>Poaceae</taxon>
        <taxon>PACMAD clade</taxon>
        <taxon>Chloridoideae</taxon>
        <taxon>Eragrostideae</taxon>
        <taxon>Eragrostidinae</taxon>
        <taxon>Eragrostis</taxon>
    </lineage>
</organism>
<evidence type="ECO:0000313" key="2">
    <source>
        <dbReference type="EMBL" id="TVU28413.1"/>
    </source>
</evidence>
<comment type="caution">
    <text evidence="2">The sequence shown here is derived from an EMBL/GenBank/DDBJ whole genome shotgun (WGS) entry which is preliminary data.</text>
</comment>
<evidence type="ECO:0000259" key="1">
    <source>
        <dbReference type="Pfam" id="PF20241"/>
    </source>
</evidence>